<protein>
    <recommendedName>
        <fullName evidence="3">Peptidase C1A papain C-terminal domain-containing protein</fullName>
    </recommendedName>
</protein>
<organism evidence="1 2">
    <name type="scientific">Pythium oligandrum</name>
    <name type="common">Mycoparasitic fungus</name>
    <dbReference type="NCBI Taxonomy" id="41045"/>
    <lineage>
        <taxon>Eukaryota</taxon>
        <taxon>Sar</taxon>
        <taxon>Stramenopiles</taxon>
        <taxon>Oomycota</taxon>
        <taxon>Peronosporomycetes</taxon>
        <taxon>Pythiales</taxon>
        <taxon>Pythiaceae</taxon>
        <taxon>Pythium</taxon>
    </lineage>
</organism>
<evidence type="ECO:0000313" key="2">
    <source>
        <dbReference type="Proteomes" id="UP000794436"/>
    </source>
</evidence>
<reference evidence="1" key="1">
    <citation type="submission" date="2019-03" db="EMBL/GenBank/DDBJ databases">
        <title>Long read genome sequence of the mycoparasitic Pythium oligandrum ATCC 38472 isolated from sugarbeet rhizosphere.</title>
        <authorList>
            <person name="Gaulin E."/>
        </authorList>
    </citation>
    <scope>NUCLEOTIDE SEQUENCE</scope>
    <source>
        <strain evidence="1">ATCC 38472_TT</strain>
    </source>
</reference>
<comment type="caution">
    <text evidence="1">The sequence shown here is derived from an EMBL/GenBank/DDBJ whole genome shotgun (WGS) entry which is preliminary data.</text>
</comment>
<name>A0A8K1FFP9_PYTOL</name>
<sequence>MQQQLDAMDTTMQAKDVADAVVSNSAMSHCGQLPHKFAVEQVTPLKTQDNRGTCWDFAAVGVLENSYRAQGVHHGWLKENEYIPISEQAYGAEVLRLC</sequence>
<accession>A0A8K1FFP9</accession>
<dbReference type="SUPFAM" id="SSF54001">
    <property type="entry name" value="Cysteine proteinases"/>
    <property type="match status" value="1"/>
</dbReference>
<dbReference type="Proteomes" id="UP000794436">
    <property type="component" value="Unassembled WGS sequence"/>
</dbReference>
<dbReference type="PANTHER" id="PTHR35899">
    <property type="entry name" value="PAPAIN FAMILY CYSTEINE PROTEASE DOMAIN CONTAINING PROTEIN"/>
    <property type="match status" value="1"/>
</dbReference>
<dbReference type="OrthoDB" id="166340at2759"/>
<gene>
    <name evidence="1" type="ORF">Poli38472_002953</name>
</gene>
<dbReference type="InterPro" id="IPR038765">
    <property type="entry name" value="Papain-like_cys_pep_sf"/>
</dbReference>
<proteinExistence type="predicted"/>
<dbReference type="PANTHER" id="PTHR35899:SF1">
    <property type="entry name" value="PEPTIDASE C1A PAPAIN C-TERMINAL DOMAIN-CONTAINING PROTEIN"/>
    <property type="match status" value="1"/>
</dbReference>
<dbReference type="EMBL" id="SPLM01000144">
    <property type="protein sequence ID" value="TMW57028.1"/>
    <property type="molecule type" value="Genomic_DNA"/>
</dbReference>
<evidence type="ECO:0008006" key="3">
    <source>
        <dbReference type="Google" id="ProtNLM"/>
    </source>
</evidence>
<dbReference type="Gene3D" id="3.90.70.10">
    <property type="entry name" value="Cysteine proteinases"/>
    <property type="match status" value="1"/>
</dbReference>
<evidence type="ECO:0000313" key="1">
    <source>
        <dbReference type="EMBL" id="TMW57028.1"/>
    </source>
</evidence>
<keyword evidence="2" id="KW-1185">Reference proteome</keyword>
<dbReference type="AlphaFoldDB" id="A0A8K1FFP9"/>